<proteinExistence type="predicted"/>
<evidence type="ECO:0000313" key="1">
    <source>
        <dbReference type="EMBL" id="GLS00426.1"/>
    </source>
</evidence>
<reference evidence="2" key="1">
    <citation type="journal article" date="2019" name="Int. J. Syst. Evol. Microbiol.">
        <title>The Global Catalogue of Microorganisms (GCM) 10K type strain sequencing project: providing services to taxonomists for standard genome sequencing and annotation.</title>
        <authorList>
            <consortium name="The Broad Institute Genomics Platform"/>
            <consortium name="The Broad Institute Genome Sequencing Center for Infectious Disease"/>
            <person name="Wu L."/>
            <person name="Ma J."/>
        </authorList>
    </citation>
    <scope>NUCLEOTIDE SEQUENCE [LARGE SCALE GENOMIC DNA]</scope>
    <source>
        <strain evidence="2">NBRC 110107</strain>
    </source>
</reference>
<name>A0ABQ6BEP7_9CAUL</name>
<comment type="caution">
    <text evidence="1">The sequence shown here is derived from an EMBL/GenBank/DDBJ whole genome shotgun (WGS) entry which is preliminary data.</text>
</comment>
<dbReference type="EMBL" id="BSOY01000005">
    <property type="protein sequence ID" value="GLS00426.1"/>
    <property type="molecule type" value="Genomic_DNA"/>
</dbReference>
<sequence>MEDAAWPVDQSAPTPDWYRMCFRNALRRVAVTINRLEPHPWRSVDLSCSDEDLAARFEKRGWDRQLIAFNEMARDSHTADDDQYQAENFFYCDVDFRARSKIRLAVFKVPAPFLDWGYRQLHRPAGSSEALGLQAYRGGADDPAFVRHCATNYLVKNFWHNFTHRVLQGITTDNYHQFRGLAREDSDFEADHVANLLLLRAYGQSVHTTGKSGPATRHAREVIFNRNRCNRVFAERARLRAGDRNAMSVEERWEELEWRFCRRTSNAISTRLLTLGLATPTVRVFLGGARRTSVTSGNRWREGDVIVEIGGCRINTGVKPYLPDDELKGEPMAARRQAMRSASIEREGEIVTVAVNRYRQRLSEDPAFKRGADAALEPLWARLGIPSG</sequence>
<organism evidence="1 2">
    <name type="scientific">Brevundimonas denitrificans</name>
    <dbReference type="NCBI Taxonomy" id="1443434"/>
    <lineage>
        <taxon>Bacteria</taxon>
        <taxon>Pseudomonadati</taxon>
        <taxon>Pseudomonadota</taxon>
        <taxon>Alphaproteobacteria</taxon>
        <taxon>Caulobacterales</taxon>
        <taxon>Caulobacteraceae</taxon>
        <taxon>Brevundimonas</taxon>
    </lineage>
</organism>
<evidence type="ECO:0000313" key="2">
    <source>
        <dbReference type="Proteomes" id="UP001156921"/>
    </source>
</evidence>
<protein>
    <submittedName>
        <fullName evidence="1">Uncharacterized protein</fullName>
    </submittedName>
</protein>
<gene>
    <name evidence="1" type="ORF">GCM10007859_04320</name>
</gene>
<dbReference type="Proteomes" id="UP001156921">
    <property type="component" value="Unassembled WGS sequence"/>
</dbReference>
<keyword evidence="2" id="KW-1185">Reference proteome</keyword>
<accession>A0ABQ6BEP7</accession>